<name>A0A9D7QJL5_9RHOO</name>
<reference evidence="1" key="1">
    <citation type="submission" date="2020-10" db="EMBL/GenBank/DDBJ databases">
        <title>Connecting structure to function with the recovery of over 1000 high-quality activated sludge metagenome-assembled genomes encoding full-length rRNA genes using long-read sequencing.</title>
        <authorList>
            <person name="Singleton C.M."/>
            <person name="Petriglieri F."/>
            <person name="Kristensen J.M."/>
            <person name="Kirkegaard R.H."/>
            <person name="Michaelsen T.Y."/>
            <person name="Andersen M.H."/>
            <person name="Karst S.M."/>
            <person name="Dueholm M.S."/>
            <person name="Nielsen P.H."/>
            <person name="Albertsen M."/>
        </authorList>
    </citation>
    <scope>NUCLEOTIDE SEQUENCE</scope>
    <source>
        <strain evidence="1">OdNE_18-Q3-R46-58_BAT3C.305</strain>
    </source>
</reference>
<accession>A0A9D7QJL5</accession>
<dbReference type="EMBL" id="JADKBR010000002">
    <property type="protein sequence ID" value="MBK8889547.1"/>
    <property type="molecule type" value="Genomic_DNA"/>
</dbReference>
<dbReference type="InterPro" id="IPR036680">
    <property type="entry name" value="SPOR-like_sf"/>
</dbReference>
<dbReference type="AlphaFoldDB" id="A0A9D7QJL5"/>
<gene>
    <name evidence="1" type="ORF">IPN75_03705</name>
</gene>
<dbReference type="Proteomes" id="UP000808146">
    <property type="component" value="Unassembled WGS sequence"/>
</dbReference>
<comment type="caution">
    <text evidence="1">The sequence shown here is derived from an EMBL/GenBank/DDBJ whole genome shotgun (WGS) entry which is preliminary data.</text>
</comment>
<proteinExistence type="predicted"/>
<protein>
    <submittedName>
        <fullName evidence="1">SPOR domain-containing protein</fullName>
    </submittedName>
</protein>
<evidence type="ECO:0000313" key="1">
    <source>
        <dbReference type="EMBL" id="MBK8889547.1"/>
    </source>
</evidence>
<organism evidence="1 2">
    <name type="scientific">Candidatus Dechloromonas phosphorivorans</name>
    <dbReference type="NCBI Taxonomy" id="2899244"/>
    <lineage>
        <taxon>Bacteria</taxon>
        <taxon>Pseudomonadati</taxon>
        <taxon>Pseudomonadota</taxon>
        <taxon>Betaproteobacteria</taxon>
        <taxon>Rhodocyclales</taxon>
        <taxon>Azonexaceae</taxon>
        <taxon>Dechloromonas</taxon>
    </lineage>
</organism>
<sequence length="213" mass="23647">MKVLVFLLVLANLLLYAFVEGYFGRPENPDAWRIEQQLAADRLRIVGRSKTPPAKGATEQPAEPEELCLLWDRLAGAQANELASTLAEKFSGVRVERRAVAAEGAGWWVLVPPQASKAEADKKVGELKELGVDDLFVVHDTGAYRFAISLGVFANERGGQERLAELKAKGVKSAKLIPRTGKDPQFTVEARGPLAKKLKYWNTRRVSCRNRRH</sequence>
<dbReference type="SUPFAM" id="SSF110997">
    <property type="entry name" value="Sporulation related repeat"/>
    <property type="match status" value="1"/>
</dbReference>
<evidence type="ECO:0000313" key="2">
    <source>
        <dbReference type="Proteomes" id="UP000808146"/>
    </source>
</evidence>
<dbReference type="GO" id="GO:0042834">
    <property type="term" value="F:peptidoglycan binding"/>
    <property type="evidence" value="ECO:0007669"/>
    <property type="project" value="InterPro"/>
</dbReference>